<dbReference type="SUPFAM" id="SSF53098">
    <property type="entry name" value="Ribonuclease H-like"/>
    <property type="match status" value="1"/>
</dbReference>
<keyword evidence="3 7" id="KW-0863">Zinc-finger</keyword>
<dbReference type="Pfam" id="PF04937">
    <property type="entry name" value="DUF659"/>
    <property type="match status" value="1"/>
</dbReference>
<feature type="region of interest" description="Disordered" evidence="8">
    <location>
        <begin position="538"/>
        <end position="607"/>
    </location>
</feature>
<dbReference type="GO" id="GO:0005634">
    <property type="term" value="C:nucleus"/>
    <property type="evidence" value="ECO:0007669"/>
    <property type="project" value="UniProtKB-SubCell"/>
</dbReference>
<keyword evidence="9" id="KW-0812">Transmembrane</keyword>
<evidence type="ECO:0000256" key="1">
    <source>
        <dbReference type="ARBA" id="ARBA00004123"/>
    </source>
</evidence>
<keyword evidence="9" id="KW-0472">Membrane</keyword>
<keyword evidence="5" id="KW-0238">DNA-binding</keyword>
<gene>
    <name evidence="11" type="ORF">Taro_022876</name>
</gene>
<keyword evidence="9" id="KW-1133">Transmembrane helix</keyword>
<keyword evidence="2" id="KW-0479">Metal-binding</keyword>
<dbReference type="EMBL" id="NMUH01001227">
    <property type="protein sequence ID" value="MQL90287.1"/>
    <property type="molecule type" value="Genomic_DNA"/>
</dbReference>
<dbReference type="InterPro" id="IPR008906">
    <property type="entry name" value="HATC_C_dom"/>
</dbReference>
<evidence type="ECO:0000256" key="9">
    <source>
        <dbReference type="SAM" id="Phobius"/>
    </source>
</evidence>
<feature type="domain" description="BED-type" evidence="10">
    <location>
        <begin position="7"/>
        <end position="67"/>
    </location>
</feature>
<reference evidence="11" key="1">
    <citation type="submission" date="2017-07" db="EMBL/GenBank/DDBJ databases">
        <title>Taro Niue Genome Assembly and Annotation.</title>
        <authorList>
            <person name="Atibalentja N."/>
            <person name="Keating K."/>
            <person name="Fields C.J."/>
        </authorList>
    </citation>
    <scope>NUCLEOTIDE SEQUENCE</scope>
    <source>
        <strain evidence="11">Niue_2</strain>
        <tissue evidence="11">Leaf</tissue>
    </source>
</reference>
<evidence type="ECO:0000256" key="7">
    <source>
        <dbReference type="PROSITE-ProRule" id="PRU00027"/>
    </source>
</evidence>
<sequence length="722" mass="79654">MAPKKAASEDIGWQHGTAMGSRHNYKCNYCGHTGQGGGVSRLKKHLAGGRLAGYHDVQGCKSVPAEVKRLMIELLKGVRAETQKRKADREMQERIISGSLMREVVDEIGEQYIVQVVIDNGSAYKKAGEELMLLYPHLYWTPCAAHCVDLMLKEIGTLQPVRTVVEARQKITRRDRWMHNTFARTSDGKEVEGIVCSANFWDRVFKLVQIIEPLYEVLRVVDGDRRPTIALVYSKIEAAKNKILEIYIWRVRKIYLNGVLILVASFNLFYTLITTYYLHPAYHYALELSYDDDLTAAFTRVIERLSRCPVDAADAIDQMKSFREGVGSFAEPSAIAGRDRIDGADWWFNFGHSTPILRKIAVKILPQTSSSSGCERNWSTFALIHTKVRNRLSHRRLDNLVYVHYNMRLRVKHLTEDPKRGEVEDDPVDIGYDEDPMVAWVARATTKRGEYELDEEVDDLEDPPHLNTFLARAIEAVEEEGQHGDVGRGRQPHSSQFRAEEEDEVDLLGDLRMERAMPSTGGANVDDDDVQFERLMLGPTARSQSMREAPAIASSQPRRKGSHTQSAAPSQAAKGKAVATSQSTKGKGKDIGQAGAPAKGIVIREPTAPAQKKKSWFFWGSKKGKKMAASVLDPLDIVDLETLDPNAEETPPEDSPRLPSIRSHDSMTTGSPGGSVGGGDGDGGGGAGESGQGGGSGGGIDFIAEQDFGGHCTQDTDHGGPV</sequence>
<dbReference type="InterPro" id="IPR012337">
    <property type="entry name" value="RNaseH-like_sf"/>
</dbReference>
<evidence type="ECO:0000256" key="2">
    <source>
        <dbReference type="ARBA" id="ARBA00022723"/>
    </source>
</evidence>
<dbReference type="PANTHER" id="PTHR32166:SF74">
    <property type="entry name" value="OS05G0256350 PROTEIN"/>
    <property type="match status" value="1"/>
</dbReference>
<keyword evidence="4" id="KW-0862">Zinc</keyword>
<keyword evidence="6" id="KW-0539">Nucleus</keyword>
<dbReference type="PROSITE" id="PS50808">
    <property type="entry name" value="ZF_BED"/>
    <property type="match status" value="1"/>
</dbReference>
<name>A0A843V6M4_COLES</name>
<dbReference type="AlphaFoldDB" id="A0A843V6M4"/>
<dbReference type="GO" id="GO:0003677">
    <property type="term" value="F:DNA binding"/>
    <property type="evidence" value="ECO:0007669"/>
    <property type="project" value="UniProtKB-KW"/>
</dbReference>
<feature type="compositionally biased region" description="Gly residues" evidence="8">
    <location>
        <begin position="671"/>
        <end position="700"/>
    </location>
</feature>
<proteinExistence type="predicted"/>
<feature type="transmembrane region" description="Helical" evidence="9">
    <location>
        <begin position="254"/>
        <end position="278"/>
    </location>
</feature>
<evidence type="ECO:0000259" key="10">
    <source>
        <dbReference type="PROSITE" id="PS50808"/>
    </source>
</evidence>
<dbReference type="OrthoDB" id="671944at2759"/>
<evidence type="ECO:0000256" key="6">
    <source>
        <dbReference type="ARBA" id="ARBA00023242"/>
    </source>
</evidence>
<comment type="caution">
    <text evidence="11">The sequence shown here is derived from an EMBL/GenBank/DDBJ whole genome shotgun (WGS) entry which is preliminary data.</text>
</comment>
<feature type="region of interest" description="Disordered" evidence="8">
    <location>
        <begin position="479"/>
        <end position="503"/>
    </location>
</feature>
<evidence type="ECO:0000256" key="8">
    <source>
        <dbReference type="SAM" id="MobiDB-lite"/>
    </source>
</evidence>
<evidence type="ECO:0000256" key="5">
    <source>
        <dbReference type="ARBA" id="ARBA00023125"/>
    </source>
</evidence>
<comment type="subcellular location">
    <subcellularLocation>
        <location evidence="1">Nucleus</location>
    </subcellularLocation>
</comment>
<dbReference type="GO" id="GO:0046983">
    <property type="term" value="F:protein dimerization activity"/>
    <property type="evidence" value="ECO:0007669"/>
    <property type="project" value="InterPro"/>
</dbReference>
<evidence type="ECO:0000313" key="11">
    <source>
        <dbReference type="EMBL" id="MQL90287.1"/>
    </source>
</evidence>
<dbReference type="Proteomes" id="UP000652761">
    <property type="component" value="Unassembled WGS sequence"/>
</dbReference>
<feature type="region of interest" description="Disordered" evidence="8">
    <location>
        <begin position="643"/>
        <end position="722"/>
    </location>
</feature>
<evidence type="ECO:0000256" key="3">
    <source>
        <dbReference type="ARBA" id="ARBA00022771"/>
    </source>
</evidence>
<protein>
    <recommendedName>
        <fullName evidence="10">BED-type domain-containing protein</fullName>
    </recommendedName>
</protein>
<dbReference type="InterPro" id="IPR007021">
    <property type="entry name" value="DUF659"/>
</dbReference>
<evidence type="ECO:0000256" key="4">
    <source>
        <dbReference type="ARBA" id="ARBA00022833"/>
    </source>
</evidence>
<dbReference type="GO" id="GO:0008270">
    <property type="term" value="F:zinc ion binding"/>
    <property type="evidence" value="ECO:0007669"/>
    <property type="project" value="UniProtKB-KW"/>
</dbReference>
<accession>A0A843V6M4</accession>
<organism evidence="11 12">
    <name type="scientific">Colocasia esculenta</name>
    <name type="common">Wild taro</name>
    <name type="synonym">Arum esculentum</name>
    <dbReference type="NCBI Taxonomy" id="4460"/>
    <lineage>
        <taxon>Eukaryota</taxon>
        <taxon>Viridiplantae</taxon>
        <taxon>Streptophyta</taxon>
        <taxon>Embryophyta</taxon>
        <taxon>Tracheophyta</taxon>
        <taxon>Spermatophyta</taxon>
        <taxon>Magnoliopsida</taxon>
        <taxon>Liliopsida</taxon>
        <taxon>Araceae</taxon>
        <taxon>Aroideae</taxon>
        <taxon>Colocasieae</taxon>
        <taxon>Colocasia</taxon>
    </lineage>
</organism>
<feature type="compositionally biased region" description="Acidic residues" evidence="8">
    <location>
        <begin position="643"/>
        <end position="652"/>
    </location>
</feature>
<dbReference type="PANTHER" id="PTHR32166">
    <property type="entry name" value="OSJNBA0013A04.12 PROTEIN"/>
    <property type="match status" value="1"/>
</dbReference>
<keyword evidence="12" id="KW-1185">Reference proteome</keyword>
<dbReference type="Pfam" id="PF05699">
    <property type="entry name" value="Dimer_Tnp_hAT"/>
    <property type="match status" value="1"/>
</dbReference>
<dbReference type="InterPro" id="IPR003656">
    <property type="entry name" value="Znf_BED"/>
</dbReference>
<evidence type="ECO:0000313" key="12">
    <source>
        <dbReference type="Proteomes" id="UP000652761"/>
    </source>
</evidence>